<comment type="function">
    <text evidence="10">Phosphorylase is an important allosteric enzyme in carbohydrate metabolism. Enzymes from different sources differ in their regulatory mechanisms and in their natural substrates. However, all known phosphorylases share catalytic and structural properties.</text>
</comment>
<keyword evidence="9" id="KW-0119">Carbohydrate metabolism</keyword>
<evidence type="ECO:0000256" key="6">
    <source>
        <dbReference type="ARBA" id="ARBA00022676"/>
    </source>
</evidence>
<evidence type="ECO:0000256" key="10">
    <source>
        <dbReference type="ARBA" id="ARBA00025174"/>
    </source>
</evidence>
<evidence type="ECO:0000256" key="4">
    <source>
        <dbReference type="ARBA" id="ARBA00012591"/>
    </source>
</evidence>
<dbReference type="InterPro" id="IPR052182">
    <property type="entry name" value="Glycogen/Maltodextrin_Phosph"/>
</dbReference>
<organism evidence="13 14">
    <name type="scientific">Streptomyces tagetis</name>
    <dbReference type="NCBI Taxonomy" id="2820809"/>
    <lineage>
        <taxon>Bacteria</taxon>
        <taxon>Bacillati</taxon>
        <taxon>Actinomycetota</taxon>
        <taxon>Actinomycetes</taxon>
        <taxon>Kitasatosporales</taxon>
        <taxon>Streptomycetaceae</taxon>
        <taxon>Streptomyces</taxon>
    </lineage>
</organism>
<evidence type="ECO:0000256" key="7">
    <source>
        <dbReference type="ARBA" id="ARBA00022679"/>
    </source>
</evidence>
<keyword evidence="8 11" id="KW-0663">Pyridoxal phosphate</keyword>
<dbReference type="EC" id="2.4.1.1" evidence="4"/>
<dbReference type="InterPro" id="IPR000811">
    <property type="entry name" value="Glyco_trans_35"/>
</dbReference>
<evidence type="ECO:0000256" key="2">
    <source>
        <dbReference type="ARBA" id="ARBA00001933"/>
    </source>
</evidence>
<dbReference type="GO" id="GO:0030170">
    <property type="term" value="F:pyridoxal phosphate binding"/>
    <property type="evidence" value="ECO:0007669"/>
    <property type="project" value="InterPro"/>
</dbReference>
<dbReference type="PROSITE" id="PS00102">
    <property type="entry name" value="PHOSPHORYLASE"/>
    <property type="match status" value="1"/>
</dbReference>
<evidence type="ECO:0000313" key="13">
    <source>
        <dbReference type="EMBL" id="MBQ0828106.1"/>
    </source>
</evidence>
<evidence type="ECO:0000256" key="1">
    <source>
        <dbReference type="ARBA" id="ARBA00001275"/>
    </source>
</evidence>
<evidence type="ECO:0000259" key="12">
    <source>
        <dbReference type="Pfam" id="PF11897"/>
    </source>
</evidence>
<keyword evidence="6" id="KW-0328">Glycosyltransferase</keyword>
<keyword evidence="7" id="KW-0808">Transferase</keyword>
<dbReference type="EMBL" id="JAGPNL010000004">
    <property type="protein sequence ID" value="MBQ0828106.1"/>
    <property type="molecule type" value="Genomic_DNA"/>
</dbReference>
<keyword evidence="5" id="KW-0021">Allosteric enzyme</keyword>
<dbReference type="InterPro" id="IPR035090">
    <property type="entry name" value="Pyridoxal_P_attach_site"/>
</dbReference>
<dbReference type="RefSeq" id="WP_210873132.1">
    <property type="nucleotide sequence ID" value="NZ_JAGPNL010000004.1"/>
</dbReference>
<dbReference type="Gene3D" id="3.40.50.2000">
    <property type="entry name" value="Glycogen Phosphorylase B"/>
    <property type="match status" value="3"/>
</dbReference>
<comment type="similarity">
    <text evidence="3">Belongs to the glycogen phosphorylase family.</text>
</comment>
<dbReference type="GO" id="GO:0005975">
    <property type="term" value="P:carbohydrate metabolic process"/>
    <property type="evidence" value="ECO:0007669"/>
    <property type="project" value="InterPro"/>
</dbReference>
<reference evidence="13" key="1">
    <citation type="submission" date="2021-04" db="EMBL/GenBank/DDBJ databases">
        <title>Genome seq and assembly of Streptomyces sp. RG38.</title>
        <authorList>
            <person name="Chhetri G."/>
        </authorList>
    </citation>
    <scope>NUCLEOTIDE SEQUENCE</scope>
    <source>
        <strain evidence="13">RG38</strain>
    </source>
</reference>
<proteinExistence type="inferred from homology"/>
<keyword evidence="14" id="KW-1185">Reference proteome</keyword>
<sequence length="872" mass="95342">MKAIRRLTVRPVLPDPLRPLSDLARNLRWSWHTETRELFRSVDPECWSACGGDPVRLLGTVSPARLAELAADPGFLERLTAAADDLAHYTGGERWYQERPGRLPAAVAYFSPEFGITAALPQYSGGLGILAGDHLKSASDLGVPLVGVGLLYRHGYFRQSLSRDGWQQETYPVLDPHELPLTLLKEADGTPARVALALPGGRELRARIWLAQVGRVPLLLLDSDVEENGPGERGVTDRLYGGGSEHRLHQEMLLGMGGVRAVRAYCRLSGHPAPEVFHTNEGHAGFLGLERIAELCDEGLEFDSALEAVRAGTVFTTHTPVPAGIDRFDRALVARHFGPGAELPRIDVERVLLLGTETYPGGEPQLFNMAVMGLRLAQRANGVSLLHGQVSREMFQGLWPGFNAAEVPITSVTNGVHAPTWVAPEVLRLGARHSGRRRAEEALAVGGSDRWDSLADLPAGEVWELRRTLREQLVTEVRERLRASWRQRGAGTAELGWIDGALDPDVLTIGFARRVPSYKRLTLMLHDRERLTGLLLHPERPVQIVVAGKAHPADDGGKRLIQDLVRFADDARVRHRIVFLPDYGMAMAQKLYPGCDIWLNNPLRPLEACGTSGMKAALNGCLNLSVLDGWWDEWFRPDFGWAIPTADGPGTDPDHRDAMEAAALYDLLEQRVTPRFYERGESGLPDRWIEMVRRTLSLLGPKVLAGRMVREYVERLYTPAAEAHRAMDADAARELAGWKARVRAAWPAVGVEHVETSAATATAELGTTLGLRVRVGLGDLVPDDVEVQAVLGRVDSEDGITDAACVPLKPAGGPDLDGRWVYEGPLALDRTGPFGYTVRILPAHRLLASGAEPGLVALPAGEQGEAAGMLMR</sequence>
<comment type="catalytic activity">
    <reaction evidence="1">
        <text>[(1-&gt;4)-alpha-D-glucosyl](n) + phosphate = [(1-&gt;4)-alpha-D-glucosyl](n-1) + alpha-D-glucose 1-phosphate</text>
        <dbReference type="Rhea" id="RHEA:41732"/>
        <dbReference type="Rhea" id="RHEA-COMP:9584"/>
        <dbReference type="Rhea" id="RHEA-COMP:9586"/>
        <dbReference type="ChEBI" id="CHEBI:15444"/>
        <dbReference type="ChEBI" id="CHEBI:43474"/>
        <dbReference type="ChEBI" id="CHEBI:58601"/>
        <dbReference type="EC" id="2.4.1.1"/>
    </reaction>
</comment>
<dbReference type="PANTHER" id="PTHR42655">
    <property type="entry name" value="GLYCOGEN PHOSPHORYLASE"/>
    <property type="match status" value="1"/>
</dbReference>
<dbReference type="NCBIfam" id="TIGR02094">
    <property type="entry name" value="more_P_ylases"/>
    <property type="match status" value="1"/>
</dbReference>
<feature type="modified residue" description="N6-(pyridoxal phosphate)lysine" evidence="11">
    <location>
        <position position="615"/>
    </location>
</feature>
<evidence type="ECO:0000256" key="5">
    <source>
        <dbReference type="ARBA" id="ARBA00022533"/>
    </source>
</evidence>
<accession>A0A940XGT2</accession>
<dbReference type="Pfam" id="PF00343">
    <property type="entry name" value="Phosphorylase"/>
    <property type="match status" value="1"/>
</dbReference>
<dbReference type="SUPFAM" id="SSF53756">
    <property type="entry name" value="UDP-Glycosyltransferase/glycogen phosphorylase"/>
    <property type="match status" value="1"/>
</dbReference>
<dbReference type="InterPro" id="IPR024517">
    <property type="entry name" value="Glycogen_phosphorylase_DUF3417"/>
</dbReference>
<protein>
    <recommendedName>
        <fullName evidence="4">glycogen phosphorylase</fullName>
        <ecNumber evidence="4">2.4.1.1</ecNumber>
    </recommendedName>
</protein>
<gene>
    <name evidence="13" type="ORF">J5Y05_16620</name>
</gene>
<name>A0A940XGT2_9ACTN</name>
<dbReference type="CDD" id="cd04299">
    <property type="entry name" value="GT35_Glycogen_Phosphorylase-like"/>
    <property type="match status" value="1"/>
</dbReference>
<evidence type="ECO:0000256" key="11">
    <source>
        <dbReference type="PIRSR" id="PIRSR000460-1"/>
    </source>
</evidence>
<dbReference type="Pfam" id="PF11897">
    <property type="entry name" value="DUF3417"/>
    <property type="match status" value="1"/>
</dbReference>
<dbReference type="Proteomes" id="UP000677875">
    <property type="component" value="Unassembled WGS sequence"/>
</dbReference>
<dbReference type="AlphaFoldDB" id="A0A940XGT2"/>
<dbReference type="PIRSF" id="PIRSF000460">
    <property type="entry name" value="Pprylas_GlgP"/>
    <property type="match status" value="1"/>
</dbReference>
<dbReference type="GO" id="GO:0008184">
    <property type="term" value="F:glycogen phosphorylase activity"/>
    <property type="evidence" value="ECO:0007669"/>
    <property type="project" value="InterPro"/>
</dbReference>
<evidence type="ECO:0000256" key="3">
    <source>
        <dbReference type="ARBA" id="ARBA00006047"/>
    </source>
</evidence>
<dbReference type="PANTHER" id="PTHR42655:SF1">
    <property type="entry name" value="GLYCOGEN PHOSPHORYLASE"/>
    <property type="match status" value="1"/>
</dbReference>
<evidence type="ECO:0000313" key="14">
    <source>
        <dbReference type="Proteomes" id="UP000677875"/>
    </source>
</evidence>
<feature type="domain" description="DUF3417" evidence="12">
    <location>
        <begin position="13"/>
        <end position="120"/>
    </location>
</feature>
<dbReference type="InterPro" id="IPR011834">
    <property type="entry name" value="Agluc_phsphrylas"/>
</dbReference>
<evidence type="ECO:0000256" key="8">
    <source>
        <dbReference type="ARBA" id="ARBA00022898"/>
    </source>
</evidence>
<comment type="caution">
    <text evidence="13">The sequence shown here is derived from an EMBL/GenBank/DDBJ whole genome shotgun (WGS) entry which is preliminary data.</text>
</comment>
<evidence type="ECO:0000256" key="9">
    <source>
        <dbReference type="ARBA" id="ARBA00023277"/>
    </source>
</evidence>
<comment type="cofactor">
    <cofactor evidence="2">
        <name>pyridoxal 5'-phosphate</name>
        <dbReference type="ChEBI" id="CHEBI:597326"/>
    </cofactor>
</comment>